<evidence type="ECO:0000313" key="1">
    <source>
        <dbReference type="EMBL" id="TFK67646.1"/>
    </source>
</evidence>
<reference evidence="1 2" key="1">
    <citation type="journal article" date="2019" name="Nat. Ecol. Evol.">
        <title>Megaphylogeny resolves global patterns of mushroom evolution.</title>
        <authorList>
            <person name="Varga T."/>
            <person name="Krizsan K."/>
            <person name="Foldi C."/>
            <person name="Dima B."/>
            <person name="Sanchez-Garcia M."/>
            <person name="Sanchez-Ramirez S."/>
            <person name="Szollosi G.J."/>
            <person name="Szarkandi J.G."/>
            <person name="Papp V."/>
            <person name="Albert L."/>
            <person name="Andreopoulos W."/>
            <person name="Angelini C."/>
            <person name="Antonin V."/>
            <person name="Barry K.W."/>
            <person name="Bougher N.L."/>
            <person name="Buchanan P."/>
            <person name="Buyck B."/>
            <person name="Bense V."/>
            <person name="Catcheside P."/>
            <person name="Chovatia M."/>
            <person name="Cooper J."/>
            <person name="Damon W."/>
            <person name="Desjardin D."/>
            <person name="Finy P."/>
            <person name="Geml J."/>
            <person name="Haridas S."/>
            <person name="Hughes K."/>
            <person name="Justo A."/>
            <person name="Karasinski D."/>
            <person name="Kautmanova I."/>
            <person name="Kiss B."/>
            <person name="Kocsube S."/>
            <person name="Kotiranta H."/>
            <person name="LaButti K.M."/>
            <person name="Lechner B.E."/>
            <person name="Liimatainen K."/>
            <person name="Lipzen A."/>
            <person name="Lukacs Z."/>
            <person name="Mihaltcheva S."/>
            <person name="Morgado L.N."/>
            <person name="Niskanen T."/>
            <person name="Noordeloos M.E."/>
            <person name="Ohm R.A."/>
            <person name="Ortiz-Santana B."/>
            <person name="Ovrebo C."/>
            <person name="Racz N."/>
            <person name="Riley R."/>
            <person name="Savchenko A."/>
            <person name="Shiryaev A."/>
            <person name="Soop K."/>
            <person name="Spirin V."/>
            <person name="Szebenyi C."/>
            <person name="Tomsovsky M."/>
            <person name="Tulloss R.E."/>
            <person name="Uehling J."/>
            <person name="Grigoriev I.V."/>
            <person name="Vagvolgyi C."/>
            <person name="Papp T."/>
            <person name="Martin F.M."/>
            <person name="Miettinen O."/>
            <person name="Hibbett D.S."/>
            <person name="Nagy L.G."/>
        </authorList>
    </citation>
    <scope>NUCLEOTIDE SEQUENCE [LARGE SCALE GENOMIC DNA]</scope>
    <source>
        <strain evidence="1 2">NL-1719</strain>
    </source>
</reference>
<dbReference type="Proteomes" id="UP000308600">
    <property type="component" value="Unassembled WGS sequence"/>
</dbReference>
<keyword evidence="2" id="KW-1185">Reference proteome</keyword>
<accession>A0ACD3AQ28</accession>
<name>A0ACD3AQ28_9AGAR</name>
<gene>
    <name evidence="1" type="ORF">BDN72DRAFT_89903</name>
</gene>
<organism evidence="1 2">
    <name type="scientific">Pluteus cervinus</name>
    <dbReference type="NCBI Taxonomy" id="181527"/>
    <lineage>
        <taxon>Eukaryota</taxon>
        <taxon>Fungi</taxon>
        <taxon>Dikarya</taxon>
        <taxon>Basidiomycota</taxon>
        <taxon>Agaricomycotina</taxon>
        <taxon>Agaricomycetes</taxon>
        <taxon>Agaricomycetidae</taxon>
        <taxon>Agaricales</taxon>
        <taxon>Pluteineae</taxon>
        <taxon>Pluteaceae</taxon>
        <taxon>Pluteus</taxon>
    </lineage>
</organism>
<dbReference type="EMBL" id="ML208371">
    <property type="protein sequence ID" value="TFK67646.1"/>
    <property type="molecule type" value="Genomic_DNA"/>
</dbReference>
<sequence length="223" mass="24449">MERSSTPPPINPQSHLLALCDYFGISPMQVPTPLSQVLQVPIIRSGRHRPTHLLALRNPDPGSVAQMIVPIDSARYDGGFSSGAHRLSEMYPPSPTTEELSAASLMLRVVPLQVPDPASMPLLLIFGMGFETNPNTMGANLLPGAVIGEFPHLAEMVNAMVKWEAREVTARHNFISGLWKNVLATGFQLPEIHSVIESARGVAGRAYRIQNHHQLQRQKSREG</sequence>
<proteinExistence type="predicted"/>
<protein>
    <submittedName>
        <fullName evidence="1">Uncharacterized protein</fullName>
    </submittedName>
</protein>
<evidence type="ECO:0000313" key="2">
    <source>
        <dbReference type="Proteomes" id="UP000308600"/>
    </source>
</evidence>